<dbReference type="GO" id="GO:0022857">
    <property type="term" value="F:transmembrane transporter activity"/>
    <property type="evidence" value="ECO:0007669"/>
    <property type="project" value="InterPro"/>
</dbReference>
<dbReference type="EMBL" id="WIXE01005527">
    <property type="protein sequence ID" value="KAK5982122.1"/>
    <property type="molecule type" value="Genomic_DNA"/>
</dbReference>
<keyword evidence="1" id="KW-1133">Transmembrane helix</keyword>
<dbReference type="Gene3D" id="1.20.1250.20">
    <property type="entry name" value="MFS general substrate transporter like domains"/>
    <property type="match status" value="1"/>
</dbReference>
<name>A0AAN8FVZ5_TRICO</name>
<protein>
    <recommendedName>
        <fullName evidence="4">Major facilitator superfamily (MFS) profile domain-containing protein</fullName>
    </recommendedName>
</protein>
<proteinExistence type="predicted"/>
<dbReference type="InterPro" id="IPR036259">
    <property type="entry name" value="MFS_trans_sf"/>
</dbReference>
<keyword evidence="1" id="KW-0812">Transmembrane</keyword>
<feature type="transmembrane region" description="Helical" evidence="1">
    <location>
        <begin position="39"/>
        <end position="59"/>
    </location>
</feature>
<dbReference type="InterPro" id="IPR011701">
    <property type="entry name" value="MFS"/>
</dbReference>
<dbReference type="Proteomes" id="UP001331761">
    <property type="component" value="Unassembled WGS sequence"/>
</dbReference>
<gene>
    <name evidence="2" type="ORF">GCK32_014241</name>
</gene>
<feature type="transmembrane region" description="Helical" evidence="1">
    <location>
        <begin position="99"/>
        <end position="119"/>
    </location>
</feature>
<keyword evidence="3" id="KW-1185">Reference proteome</keyword>
<evidence type="ECO:0000313" key="3">
    <source>
        <dbReference type="Proteomes" id="UP001331761"/>
    </source>
</evidence>
<accession>A0AAN8FVZ5</accession>
<comment type="caution">
    <text evidence="2">The sequence shown here is derived from an EMBL/GenBank/DDBJ whole genome shotgun (WGS) entry which is preliminary data.</text>
</comment>
<dbReference type="SUPFAM" id="SSF103473">
    <property type="entry name" value="MFS general substrate transporter"/>
    <property type="match status" value="1"/>
</dbReference>
<sequence>MIILLLVGQESWAIAVVAIAALLGNFPVVQLVNKVGIRTVFAGLGMLSAVSTLLIPAAIRLGFYWFLAARFLQGIAFAANFPVIGSFCAKWTYFKQNGLFVSALVAYVQLAPACTMPASGALCSAFKWPSIFYAHGAVSLFLFITYGLFYLLGFAVHKTGITAALPPLAQFLSKLAFVLGFAVHKTGITAALPPLAQFLSKLAFGMLSDRIKCISERNKFRLFNSVAFLGSAFFLILLAFMGDDHKFLTNIVFVVFIKGEPCTWTRDEFVRSHTMNSVKVQDVNQCPPSAGQRF</sequence>
<feature type="transmembrane region" description="Helical" evidence="1">
    <location>
        <begin position="12"/>
        <end position="32"/>
    </location>
</feature>
<evidence type="ECO:0008006" key="4">
    <source>
        <dbReference type="Google" id="ProtNLM"/>
    </source>
</evidence>
<dbReference type="Pfam" id="PF07690">
    <property type="entry name" value="MFS_1"/>
    <property type="match status" value="1"/>
</dbReference>
<feature type="transmembrane region" description="Helical" evidence="1">
    <location>
        <begin position="131"/>
        <end position="152"/>
    </location>
</feature>
<organism evidence="2 3">
    <name type="scientific">Trichostrongylus colubriformis</name>
    <name type="common">Black scour worm</name>
    <dbReference type="NCBI Taxonomy" id="6319"/>
    <lineage>
        <taxon>Eukaryota</taxon>
        <taxon>Metazoa</taxon>
        <taxon>Ecdysozoa</taxon>
        <taxon>Nematoda</taxon>
        <taxon>Chromadorea</taxon>
        <taxon>Rhabditida</taxon>
        <taxon>Rhabditina</taxon>
        <taxon>Rhabditomorpha</taxon>
        <taxon>Strongyloidea</taxon>
        <taxon>Trichostrongylidae</taxon>
        <taxon>Trichostrongylus</taxon>
    </lineage>
</organism>
<evidence type="ECO:0000313" key="2">
    <source>
        <dbReference type="EMBL" id="KAK5982122.1"/>
    </source>
</evidence>
<dbReference type="GO" id="GO:0016020">
    <property type="term" value="C:membrane"/>
    <property type="evidence" value="ECO:0007669"/>
    <property type="project" value="TreeGrafter"/>
</dbReference>
<feature type="transmembrane region" description="Helical" evidence="1">
    <location>
        <begin position="65"/>
        <end position="87"/>
    </location>
</feature>
<feature type="transmembrane region" description="Helical" evidence="1">
    <location>
        <begin position="220"/>
        <end position="241"/>
    </location>
</feature>
<dbReference type="PANTHER" id="PTHR45757">
    <property type="entry name" value="PROTEIN CBG23364-RELATED"/>
    <property type="match status" value="1"/>
</dbReference>
<reference evidence="2 3" key="1">
    <citation type="submission" date="2019-10" db="EMBL/GenBank/DDBJ databases">
        <title>Assembly and Annotation for the nematode Trichostrongylus colubriformis.</title>
        <authorList>
            <person name="Martin J."/>
        </authorList>
    </citation>
    <scope>NUCLEOTIDE SEQUENCE [LARGE SCALE GENOMIC DNA]</scope>
    <source>
        <strain evidence="2">G859</strain>
        <tissue evidence="2">Whole worm</tissue>
    </source>
</reference>
<keyword evidence="1" id="KW-0472">Membrane</keyword>
<evidence type="ECO:0000256" key="1">
    <source>
        <dbReference type="SAM" id="Phobius"/>
    </source>
</evidence>
<dbReference type="PANTHER" id="PTHR45757:SF23">
    <property type="entry name" value="MAJOR FACILITATOR SUPERFAMILY (MFS) PROFILE DOMAIN-CONTAINING PROTEIN"/>
    <property type="match status" value="1"/>
</dbReference>
<dbReference type="AlphaFoldDB" id="A0AAN8FVZ5"/>